<feature type="region of interest" description="Disordered" evidence="2">
    <location>
        <begin position="770"/>
        <end position="813"/>
    </location>
</feature>
<dbReference type="Proteomes" id="UP000054383">
    <property type="component" value="Unassembled WGS sequence"/>
</dbReference>
<dbReference type="EMBL" id="CVMT01000003">
    <property type="protein sequence ID" value="CRG86742.1"/>
    <property type="molecule type" value="Genomic_DNA"/>
</dbReference>
<evidence type="ECO:0000256" key="1">
    <source>
        <dbReference type="SAM" id="Coils"/>
    </source>
</evidence>
<keyword evidence="4" id="KW-1185">Reference proteome</keyword>
<feature type="coiled-coil region" evidence="1">
    <location>
        <begin position="524"/>
        <end position="555"/>
    </location>
</feature>
<accession>A0A0U1LUG0</accession>
<dbReference type="OrthoDB" id="4225368at2759"/>
<evidence type="ECO:0000313" key="4">
    <source>
        <dbReference type="Proteomes" id="UP000054383"/>
    </source>
</evidence>
<feature type="compositionally biased region" description="Polar residues" evidence="2">
    <location>
        <begin position="36"/>
        <end position="46"/>
    </location>
</feature>
<name>A0A0U1LUG0_TALIS</name>
<feature type="compositionally biased region" description="Pro residues" evidence="2">
    <location>
        <begin position="1"/>
        <end position="12"/>
    </location>
</feature>
<dbReference type="OMA" id="FFQQTWN"/>
<organism evidence="3 4">
    <name type="scientific">Talaromyces islandicus</name>
    <name type="common">Penicillium islandicum</name>
    <dbReference type="NCBI Taxonomy" id="28573"/>
    <lineage>
        <taxon>Eukaryota</taxon>
        <taxon>Fungi</taxon>
        <taxon>Dikarya</taxon>
        <taxon>Ascomycota</taxon>
        <taxon>Pezizomycotina</taxon>
        <taxon>Eurotiomycetes</taxon>
        <taxon>Eurotiomycetidae</taxon>
        <taxon>Eurotiales</taxon>
        <taxon>Trichocomaceae</taxon>
        <taxon>Talaromyces</taxon>
        <taxon>Talaromyces sect. Islandici</taxon>
    </lineage>
</organism>
<reference evidence="3 4" key="1">
    <citation type="submission" date="2015-04" db="EMBL/GenBank/DDBJ databases">
        <authorList>
            <person name="Syromyatnikov M.Y."/>
            <person name="Popov V.N."/>
        </authorList>
    </citation>
    <scope>NUCLEOTIDE SEQUENCE [LARGE SCALE GENOMIC DNA]</scope>
    <source>
        <strain evidence="3">WF-38-12</strain>
    </source>
</reference>
<evidence type="ECO:0000313" key="3">
    <source>
        <dbReference type="EMBL" id="CRG86742.1"/>
    </source>
</evidence>
<feature type="region of interest" description="Disordered" evidence="2">
    <location>
        <begin position="1"/>
        <end position="46"/>
    </location>
</feature>
<feature type="compositionally biased region" description="Polar residues" evidence="2">
    <location>
        <begin position="802"/>
        <end position="813"/>
    </location>
</feature>
<dbReference type="AlphaFoldDB" id="A0A0U1LUG0"/>
<dbReference type="Gene3D" id="1.10.287.1490">
    <property type="match status" value="1"/>
</dbReference>
<feature type="coiled-coil region" evidence="1">
    <location>
        <begin position="731"/>
        <end position="768"/>
    </location>
</feature>
<protein>
    <submittedName>
        <fullName evidence="3">Uncharacterized protein</fullName>
    </submittedName>
</protein>
<dbReference type="STRING" id="28573.A0A0U1LUG0"/>
<proteinExistence type="predicted"/>
<keyword evidence="1" id="KW-0175">Coiled coil</keyword>
<gene>
    <name evidence="3" type="ORF">PISL3812_03753</name>
</gene>
<sequence>MAEGPRPVPVPTGPREDQVLPTTAVSPPRDPRRLSRQNSVSSIPRQLSTFPLTVPITTPPAEEEISYGDKLVENLAGISAKVAAAVNLKAEQKKASKTLGVINHHHEKLKNLDQFPAARDLVCLIRDSKNDEIESLRNELSAQAEGQKRLAKQAAGLFNDAETRGQKQQLGDLKAIEAEAKSTKLSIEKITKDVVFLKSENTAQIKENHLVQKQVKDQANEIQLIRRSRQEDAEYLKKVRGREVDQAYSEIRELREKFEKQNNHPSSSLNLKRIEQLESDTSQLKTILTETVHTVVHGPWKQVETAPKPTQGVDEDAVKALTERLDALEEELSQKLNNTNQQSMKTEAESPNSKYDHLHKILQDIIDLQAFKDDQQMKAIEDNDIKMGQKLQETVVKINADIKSQIDAAMQQAKDDHVLKQLDKMAGLKESSEMNDQRLQTVETAITSLESRYQSLDPNSLVDQVLPMFQRVYPPPHMLHNTIAAVNAVETHLSKMPDLTGLATATEDNAKQLVNMNSTVARSTEETRKRNSEALAEMQNYKQQVQQDIADFQKQFGGLNELRESFSSFVRFSQQNHDGTQKTLQDILRERGRLDGEVSAVRDHVNEIHAQSQEVRAAMDQLRETQAQIPDLVANTDLLRELQAGVQDLDRRISTILDSYRPEDTRTRLLNIEVSLKEQNQILAHQLEGIQDKQKAVDREISSLPLERLEQEIENIKMQQKEAPEGSGQQNSEYQTAMLKMTNEVQKLANKVRKLEQAKEIIEAQMNAQSSGLNSLEVMSPSPGHAAQEQMSNKAKKRKRNPSSSNTNSPHWT</sequence>
<feature type="coiled-coil region" evidence="1">
    <location>
        <begin position="318"/>
        <end position="349"/>
    </location>
</feature>
<evidence type="ECO:0000256" key="2">
    <source>
        <dbReference type="SAM" id="MobiDB-lite"/>
    </source>
</evidence>